<evidence type="ECO:0000256" key="8">
    <source>
        <dbReference type="ARBA" id="ARBA00022989"/>
    </source>
</evidence>
<feature type="transmembrane region" description="Helical" evidence="14">
    <location>
        <begin position="136"/>
        <end position="161"/>
    </location>
</feature>
<evidence type="ECO:0000256" key="6">
    <source>
        <dbReference type="ARBA" id="ARBA00022826"/>
    </source>
</evidence>
<dbReference type="AlphaFoldDB" id="A0A0B2V909"/>
<dbReference type="PRINTS" id="PR01333">
    <property type="entry name" value="2POREKCHANEL"/>
</dbReference>
<keyword evidence="6" id="KW-0631">Potassium channel</keyword>
<evidence type="ECO:0000256" key="12">
    <source>
        <dbReference type="RuleBase" id="RU003857"/>
    </source>
</evidence>
<feature type="region of interest" description="Disordered" evidence="13">
    <location>
        <begin position="1"/>
        <end position="49"/>
    </location>
</feature>
<dbReference type="Pfam" id="PF07885">
    <property type="entry name" value="Ion_trans_2"/>
    <property type="match status" value="2"/>
</dbReference>
<feature type="transmembrane region" description="Helical" evidence="14">
    <location>
        <begin position="373"/>
        <end position="394"/>
    </location>
</feature>
<dbReference type="STRING" id="6265.A0A0B2V909"/>
<keyword evidence="3 12" id="KW-0813">Transport</keyword>
<feature type="transmembrane region" description="Helical" evidence="14">
    <location>
        <begin position="270"/>
        <end position="291"/>
    </location>
</feature>
<keyword evidence="7" id="KW-0630">Potassium</keyword>
<feature type="domain" description="Potassium channel" evidence="15">
    <location>
        <begin position="228"/>
        <end position="295"/>
    </location>
</feature>
<dbReference type="EMBL" id="JPKZ01001807">
    <property type="protein sequence ID" value="KHN79906.1"/>
    <property type="molecule type" value="Genomic_DNA"/>
</dbReference>
<dbReference type="GO" id="GO:0005886">
    <property type="term" value="C:plasma membrane"/>
    <property type="evidence" value="ECO:0007669"/>
    <property type="project" value="TreeGrafter"/>
</dbReference>
<comment type="caution">
    <text evidence="16">The sequence shown here is derived from an EMBL/GenBank/DDBJ whole genome shotgun (WGS) entry which is preliminary data.</text>
</comment>
<evidence type="ECO:0000259" key="15">
    <source>
        <dbReference type="Pfam" id="PF07885"/>
    </source>
</evidence>
<comment type="similarity">
    <text evidence="2 12">Belongs to the two pore domain potassium channel (TC 1.A.1.8) family.</text>
</comment>
<dbReference type="SUPFAM" id="SSF81324">
    <property type="entry name" value="Voltage-gated potassium channels"/>
    <property type="match status" value="2"/>
</dbReference>
<dbReference type="GO" id="GO:0022841">
    <property type="term" value="F:potassium ion leak channel activity"/>
    <property type="evidence" value="ECO:0007669"/>
    <property type="project" value="TreeGrafter"/>
</dbReference>
<evidence type="ECO:0000256" key="5">
    <source>
        <dbReference type="ARBA" id="ARBA00022692"/>
    </source>
</evidence>
<evidence type="ECO:0000256" key="3">
    <source>
        <dbReference type="ARBA" id="ARBA00022448"/>
    </source>
</evidence>
<dbReference type="PANTHER" id="PTHR11003:SF333">
    <property type="entry name" value="TWIK FAMILY OF POTASSIUM CHANNELS PROTEIN 7"/>
    <property type="match status" value="1"/>
</dbReference>
<dbReference type="OMA" id="PRRDGYM"/>
<keyword evidence="5 12" id="KW-0812">Transmembrane</keyword>
<evidence type="ECO:0000256" key="10">
    <source>
        <dbReference type="ARBA" id="ARBA00023136"/>
    </source>
</evidence>
<keyword evidence="17" id="KW-1185">Reference proteome</keyword>
<reference evidence="16 17" key="1">
    <citation type="submission" date="2014-11" db="EMBL/GenBank/DDBJ databases">
        <title>Genetic blueprint of the zoonotic pathogen Toxocara canis.</title>
        <authorList>
            <person name="Zhu X.-Q."/>
            <person name="Korhonen P.K."/>
            <person name="Cai H."/>
            <person name="Young N.D."/>
            <person name="Nejsum P."/>
            <person name="von Samson-Himmelstjerna G."/>
            <person name="Boag P.R."/>
            <person name="Tan P."/>
            <person name="Li Q."/>
            <person name="Min J."/>
            <person name="Yang Y."/>
            <person name="Wang X."/>
            <person name="Fang X."/>
            <person name="Hall R.S."/>
            <person name="Hofmann A."/>
            <person name="Sternberg P.W."/>
            <person name="Jex A.R."/>
            <person name="Gasser R.B."/>
        </authorList>
    </citation>
    <scope>NUCLEOTIDE SEQUENCE [LARGE SCALE GENOMIC DNA]</scope>
    <source>
        <strain evidence="16">PN_DK_2014</strain>
    </source>
</reference>
<dbReference type="GO" id="GO:0015271">
    <property type="term" value="F:outward rectifier potassium channel activity"/>
    <property type="evidence" value="ECO:0007669"/>
    <property type="project" value="TreeGrafter"/>
</dbReference>
<dbReference type="InterPro" id="IPR003280">
    <property type="entry name" value="2pore_dom_K_chnl"/>
</dbReference>
<protein>
    <submittedName>
        <fullName evidence="16">TWiK family of potassium channels protein 7</fullName>
    </submittedName>
</protein>
<keyword evidence="9 12" id="KW-0406">Ion transport</keyword>
<feature type="region of interest" description="Disordered" evidence="13">
    <location>
        <begin position="106"/>
        <end position="125"/>
    </location>
</feature>
<sequence length="577" mass="65756">MNHYGYHLVDSEPTTSEPPSRSYGTESRREGGCGTQDLSPLSPYYGDGSIDELEQHELDDHVGDIPQSFVRRQRREALFASSMGHCNAVESGWSRSEMLTVPDKEAYAGDSTQSDECSKDSDEESETRGVKKYAKLILPHVGLVLLTCAYTVIGALVFYSVEQPHEMATKRRQLDMIYEREEEFVNSLLTLAMLNETRREVWTQVARHHMHNMSDHLFTAFEKFFLTSAEVRANDTVEIWSFSTSIFFAVTVVTTIGYGNPVPVTQFGRMMCIIFSLFGIPLTLVTIADIGKFLSEHLIWMYGNYLKLKHFLCRRHRGKKERREHVCEQCKKQGLSANMQIVEEQRIPAMLVLTILVLYTALGGVLMSHLEPWSFFTSFYWSFITMTTVGFGDLMPRRDEYMYVILLYIVLGLAITTMCIDLVGVQYIRKIHYFGRKIQDARSALAVVGGKVVLVSELYANLMQKRAKNGSREAFIIENLYISKHIIPFIPSDIRWIRYIDQNAESLSSSTSSELSCRNELHLHPVVLMELSTIDSKRLIYFASRLPGRRASHDGRLPGRHNTSKLLILASAISTEE</sequence>
<evidence type="ECO:0000256" key="13">
    <source>
        <dbReference type="SAM" id="MobiDB-lite"/>
    </source>
</evidence>
<keyword evidence="4" id="KW-0633">Potassium transport</keyword>
<comment type="subcellular location">
    <subcellularLocation>
        <location evidence="1">Membrane</location>
        <topology evidence="1">Multi-pass membrane protein</topology>
    </subcellularLocation>
</comment>
<dbReference type="OrthoDB" id="297496at2759"/>
<keyword evidence="10 14" id="KW-0472">Membrane</keyword>
<name>A0A0B2V909_TOXCA</name>
<feature type="transmembrane region" description="Helical" evidence="14">
    <location>
        <begin position="347"/>
        <end position="367"/>
    </location>
</feature>
<evidence type="ECO:0000256" key="11">
    <source>
        <dbReference type="ARBA" id="ARBA00023303"/>
    </source>
</evidence>
<evidence type="ECO:0000313" key="16">
    <source>
        <dbReference type="EMBL" id="KHN79906.1"/>
    </source>
</evidence>
<organism evidence="16 17">
    <name type="scientific">Toxocara canis</name>
    <name type="common">Canine roundworm</name>
    <dbReference type="NCBI Taxonomy" id="6265"/>
    <lineage>
        <taxon>Eukaryota</taxon>
        <taxon>Metazoa</taxon>
        <taxon>Ecdysozoa</taxon>
        <taxon>Nematoda</taxon>
        <taxon>Chromadorea</taxon>
        <taxon>Rhabditida</taxon>
        <taxon>Spirurina</taxon>
        <taxon>Ascaridomorpha</taxon>
        <taxon>Ascaridoidea</taxon>
        <taxon>Toxocaridae</taxon>
        <taxon>Toxocara</taxon>
    </lineage>
</organism>
<feature type="transmembrane region" description="Helical" evidence="14">
    <location>
        <begin position="239"/>
        <end position="258"/>
    </location>
</feature>
<keyword evidence="11 12" id="KW-0407">Ion channel</keyword>
<evidence type="ECO:0000313" key="17">
    <source>
        <dbReference type="Proteomes" id="UP000031036"/>
    </source>
</evidence>
<dbReference type="Proteomes" id="UP000031036">
    <property type="component" value="Unassembled WGS sequence"/>
</dbReference>
<dbReference type="GO" id="GO:0030322">
    <property type="term" value="P:stabilization of membrane potential"/>
    <property type="evidence" value="ECO:0007669"/>
    <property type="project" value="TreeGrafter"/>
</dbReference>
<evidence type="ECO:0000256" key="1">
    <source>
        <dbReference type="ARBA" id="ARBA00004141"/>
    </source>
</evidence>
<dbReference type="Gene3D" id="1.10.287.70">
    <property type="match status" value="1"/>
</dbReference>
<accession>A0A0B2V909</accession>
<evidence type="ECO:0000256" key="7">
    <source>
        <dbReference type="ARBA" id="ARBA00022958"/>
    </source>
</evidence>
<dbReference type="InterPro" id="IPR003092">
    <property type="entry name" value="2pore_dom_K_chnl_TASK"/>
</dbReference>
<dbReference type="PANTHER" id="PTHR11003">
    <property type="entry name" value="POTASSIUM CHANNEL, SUBFAMILY K"/>
    <property type="match status" value="1"/>
</dbReference>
<feature type="transmembrane region" description="Helical" evidence="14">
    <location>
        <begin position="401"/>
        <end position="423"/>
    </location>
</feature>
<feature type="domain" description="Potassium channel" evidence="15">
    <location>
        <begin position="355"/>
        <end position="425"/>
    </location>
</feature>
<keyword evidence="8 14" id="KW-1133">Transmembrane helix</keyword>
<proteinExistence type="inferred from homology"/>
<evidence type="ECO:0000256" key="2">
    <source>
        <dbReference type="ARBA" id="ARBA00006666"/>
    </source>
</evidence>
<evidence type="ECO:0000256" key="14">
    <source>
        <dbReference type="SAM" id="Phobius"/>
    </source>
</evidence>
<feature type="compositionally biased region" description="Low complexity" evidence="13">
    <location>
        <begin position="11"/>
        <end position="20"/>
    </location>
</feature>
<dbReference type="InterPro" id="IPR013099">
    <property type="entry name" value="K_chnl_dom"/>
</dbReference>
<gene>
    <name evidence="16" type="primary">twk-7</name>
    <name evidence="16" type="ORF">Tcan_04539</name>
</gene>
<evidence type="ECO:0000256" key="9">
    <source>
        <dbReference type="ARBA" id="ARBA00023065"/>
    </source>
</evidence>
<dbReference type="PRINTS" id="PR01095">
    <property type="entry name" value="TASKCHANNEL"/>
</dbReference>
<evidence type="ECO:0000256" key="4">
    <source>
        <dbReference type="ARBA" id="ARBA00022538"/>
    </source>
</evidence>